<evidence type="ECO:0000313" key="2">
    <source>
        <dbReference type="Proteomes" id="UP001187192"/>
    </source>
</evidence>
<dbReference type="AlphaFoldDB" id="A0AA88J7V6"/>
<gene>
    <name evidence="1" type="ORF">TIFTF001_033618</name>
</gene>
<keyword evidence="2" id="KW-1185">Reference proteome</keyword>
<sequence length="144" mass="16470">MRVKSSGEYKNLSFMIVDDMIGDFSEQQTQGSFESVGTNDILTESLGNDKHSGQTRGQSKFVWQSHYFNMIQSSNDNTEVSIVKRQLAALKRTVQELYAKHGINRETMTEENTTLTVDQHNSFKAICTHNKKNLGCRIRNPHRK</sequence>
<protein>
    <submittedName>
        <fullName evidence="1">Uncharacterized protein</fullName>
    </submittedName>
</protein>
<reference evidence="1" key="1">
    <citation type="submission" date="2023-07" db="EMBL/GenBank/DDBJ databases">
        <title>draft genome sequence of fig (Ficus carica).</title>
        <authorList>
            <person name="Takahashi T."/>
            <person name="Nishimura K."/>
        </authorList>
    </citation>
    <scope>NUCLEOTIDE SEQUENCE</scope>
</reference>
<comment type="caution">
    <text evidence="1">The sequence shown here is derived from an EMBL/GenBank/DDBJ whole genome shotgun (WGS) entry which is preliminary data.</text>
</comment>
<dbReference type="EMBL" id="BTGU01000185">
    <property type="protein sequence ID" value="GMN64550.1"/>
    <property type="molecule type" value="Genomic_DNA"/>
</dbReference>
<name>A0AA88J7V6_FICCA</name>
<dbReference type="PANTHER" id="PTHR33018">
    <property type="entry name" value="OS10G0338966 PROTEIN-RELATED"/>
    <property type="match status" value="1"/>
</dbReference>
<dbReference type="Proteomes" id="UP001187192">
    <property type="component" value="Unassembled WGS sequence"/>
</dbReference>
<dbReference type="PANTHER" id="PTHR33018:SF34">
    <property type="entry name" value="OS02G0472350 PROTEIN"/>
    <property type="match status" value="1"/>
</dbReference>
<organism evidence="1 2">
    <name type="scientific">Ficus carica</name>
    <name type="common">Common fig</name>
    <dbReference type="NCBI Taxonomy" id="3494"/>
    <lineage>
        <taxon>Eukaryota</taxon>
        <taxon>Viridiplantae</taxon>
        <taxon>Streptophyta</taxon>
        <taxon>Embryophyta</taxon>
        <taxon>Tracheophyta</taxon>
        <taxon>Spermatophyta</taxon>
        <taxon>Magnoliopsida</taxon>
        <taxon>eudicotyledons</taxon>
        <taxon>Gunneridae</taxon>
        <taxon>Pentapetalae</taxon>
        <taxon>rosids</taxon>
        <taxon>fabids</taxon>
        <taxon>Rosales</taxon>
        <taxon>Moraceae</taxon>
        <taxon>Ficeae</taxon>
        <taxon>Ficus</taxon>
    </lineage>
</organism>
<proteinExistence type="predicted"/>
<evidence type="ECO:0000313" key="1">
    <source>
        <dbReference type="EMBL" id="GMN64550.1"/>
    </source>
</evidence>
<accession>A0AA88J7V6</accession>